<dbReference type="PROSITE" id="PS51257">
    <property type="entry name" value="PROKAR_LIPOPROTEIN"/>
    <property type="match status" value="1"/>
</dbReference>
<feature type="signal peptide" evidence="2">
    <location>
        <begin position="1"/>
        <end position="20"/>
    </location>
</feature>
<dbReference type="Pfam" id="PF22352">
    <property type="entry name" value="K319L-like_PKD"/>
    <property type="match status" value="1"/>
</dbReference>
<feature type="domain" description="PKD/Chitinase" evidence="3">
    <location>
        <begin position="48"/>
        <end position="136"/>
    </location>
</feature>
<keyword evidence="2" id="KW-0732">Signal</keyword>
<dbReference type="Pfam" id="PF17963">
    <property type="entry name" value="Big_9"/>
    <property type="match status" value="1"/>
</dbReference>
<dbReference type="Pfam" id="PF14240">
    <property type="entry name" value="YHYH"/>
    <property type="match status" value="1"/>
</dbReference>
<feature type="chain" id="PRO_5031332248" evidence="2">
    <location>
        <begin position="21"/>
        <end position="557"/>
    </location>
</feature>
<dbReference type="GO" id="GO:0005886">
    <property type="term" value="C:plasma membrane"/>
    <property type="evidence" value="ECO:0007669"/>
    <property type="project" value="TreeGrafter"/>
</dbReference>
<dbReference type="Proteomes" id="UP000568664">
    <property type="component" value="Unassembled WGS sequence"/>
</dbReference>
<dbReference type="InterPro" id="IPR025924">
    <property type="entry name" value="YHYH_dom"/>
</dbReference>
<name>A0A7Y0LAX8_9GAMM</name>
<dbReference type="InterPro" id="IPR029865">
    <property type="entry name" value="KIAA0319-like"/>
</dbReference>
<evidence type="ECO:0000256" key="2">
    <source>
        <dbReference type="SAM" id="SignalP"/>
    </source>
</evidence>
<dbReference type="AlphaFoldDB" id="A0A7Y0LAX8"/>
<dbReference type="GO" id="GO:0031410">
    <property type="term" value="C:cytoplasmic vesicle"/>
    <property type="evidence" value="ECO:0007669"/>
    <property type="project" value="TreeGrafter"/>
</dbReference>
<dbReference type="EMBL" id="JABBXH010000002">
    <property type="protein sequence ID" value="NMP31076.1"/>
    <property type="molecule type" value="Genomic_DNA"/>
</dbReference>
<feature type="compositionally biased region" description="Polar residues" evidence="1">
    <location>
        <begin position="32"/>
        <end position="48"/>
    </location>
</feature>
<dbReference type="PANTHER" id="PTHR46182:SF1">
    <property type="entry name" value="DYSLEXIA-ASSOCIATED PROTEIN KIAA0319"/>
    <property type="match status" value="1"/>
</dbReference>
<dbReference type="Gene3D" id="2.60.40.10">
    <property type="entry name" value="Immunoglobulins"/>
    <property type="match status" value="2"/>
</dbReference>
<dbReference type="InterPro" id="IPR035986">
    <property type="entry name" value="PKD_dom_sf"/>
</dbReference>
<reference evidence="4 5" key="1">
    <citation type="submission" date="2020-04" db="EMBL/GenBank/DDBJ databases">
        <title>Thalassotalea sp. M1531, isolated from the surface of marine red alga.</title>
        <authorList>
            <person name="Pang L."/>
            <person name="Lu D.-C."/>
        </authorList>
    </citation>
    <scope>NUCLEOTIDE SEQUENCE [LARGE SCALE GENOMIC DNA]</scope>
    <source>
        <strain evidence="4 5">M1531</strain>
    </source>
</reference>
<dbReference type="RefSeq" id="WP_169074418.1">
    <property type="nucleotide sequence ID" value="NZ_JABBXH010000002.1"/>
</dbReference>
<dbReference type="SMART" id="SM00089">
    <property type="entry name" value="PKD"/>
    <property type="match status" value="2"/>
</dbReference>
<gene>
    <name evidence="4" type="ORF">HII17_05810</name>
</gene>
<dbReference type="PANTHER" id="PTHR46182">
    <property type="entry name" value="FI19480P1"/>
    <property type="match status" value="1"/>
</dbReference>
<evidence type="ECO:0000313" key="4">
    <source>
        <dbReference type="EMBL" id="NMP31076.1"/>
    </source>
</evidence>
<comment type="caution">
    <text evidence="4">The sequence shown here is derived from an EMBL/GenBank/DDBJ whole genome shotgun (WGS) entry which is preliminary data.</text>
</comment>
<accession>A0A7Y0LAX8</accession>
<protein>
    <submittedName>
        <fullName evidence="4">YHYH protein</fullName>
    </submittedName>
</protein>
<feature type="domain" description="PKD/Chitinase" evidence="3">
    <location>
        <begin position="150"/>
        <end position="237"/>
    </location>
</feature>
<evidence type="ECO:0000256" key="1">
    <source>
        <dbReference type="SAM" id="MobiDB-lite"/>
    </source>
</evidence>
<proteinExistence type="predicted"/>
<feature type="region of interest" description="Disordered" evidence="1">
    <location>
        <begin position="28"/>
        <end position="48"/>
    </location>
</feature>
<evidence type="ECO:0000259" key="3">
    <source>
        <dbReference type="SMART" id="SM00089"/>
    </source>
</evidence>
<dbReference type="SUPFAM" id="SSF49299">
    <property type="entry name" value="PKD domain"/>
    <property type="match status" value="2"/>
</dbReference>
<dbReference type="InterPro" id="IPR013783">
    <property type="entry name" value="Ig-like_fold"/>
</dbReference>
<evidence type="ECO:0000313" key="5">
    <source>
        <dbReference type="Proteomes" id="UP000568664"/>
    </source>
</evidence>
<organism evidence="4 5">
    <name type="scientific">Thalassotalea algicola</name>
    <dbReference type="NCBI Taxonomy" id="2716224"/>
    <lineage>
        <taxon>Bacteria</taxon>
        <taxon>Pseudomonadati</taxon>
        <taxon>Pseudomonadota</taxon>
        <taxon>Gammaproteobacteria</taxon>
        <taxon>Alteromonadales</taxon>
        <taxon>Colwelliaceae</taxon>
        <taxon>Thalassotalea</taxon>
    </lineage>
</organism>
<sequence length="557" mass="59125">MLLSKSIKIFSLSSITLVLVAGCGGGSSSSSNQNTDNEAVVPTNSAPVANAGSDQTIQLGSVLELSASQSSDADGDTLTIEWSLTSVPEGSVLTIENNTLEQLSLSPDIIGDYVFSLTVNDGTVNSAPDEVVISVTPESTSNQAPVANAGAAQNTNVDEIVNLTAENSFDPDGDPLSFTWTVTSKPDGSLVKFDGDDFSQQNISFTPDATGEYLLTLEVNDGLASNTAMVTVNASANNLDITDKIFVERSTSCSEYVGTYQSNVDDIKRGISFHGNVSISSNSTECTIDINQIPNHSFNDQSAAFATNVGEVIDSYRINIAPAFSGTDTALELGVAEAVMLNGVTLDILPAACYGVGDEPLGREKIGCGPDQNDNPWRYDPMSPLNTFGTDSHNAHTQPNGKYHYHANPVAMFAQNCENAVASPVIGFAADGFPIYGSCFTDPSSGEIRKAVSSYALKNNGGPREEVVGYQTPQAGVGLIASNNYDGQFRGDWEYVQGTGDLDQCNGMTVDGKYGYYVTNTFPWVINCFKGQINNSFARSEELERRSHSHAGETHSH</sequence>
<keyword evidence="5" id="KW-1185">Reference proteome</keyword>
<dbReference type="InterPro" id="IPR022409">
    <property type="entry name" value="PKD/Chitinase_dom"/>
</dbReference>